<dbReference type="STRING" id="1216970.GCA_001570985_01556"/>
<dbReference type="InterPro" id="IPR042070">
    <property type="entry name" value="PucR_C-HTH_sf"/>
</dbReference>
<keyword evidence="3" id="KW-1185">Reference proteome</keyword>
<dbReference type="Proteomes" id="UP000290408">
    <property type="component" value="Chromosome"/>
</dbReference>
<dbReference type="Gene3D" id="1.10.10.2840">
    <property type="entry name" value="PucR C-terminal helix-turn-helix domain"/>
    <property type="match status" value="1"/>
</dbReference>
<proteinExistence type="predicted"/>
<reference evidence="2 3" key="1">
    <citation type="submission" date="2019-02" db="EMBL/GenBank/DDBJ databases">
        <title>Genomic data mining of an Antarctic deep-sea actinobacterium, Janibacterlimosus P3-3-X1.</title>
        <authorList>
            <person name="Liao L."/>
            <person name="Chen B."/>
        </authorList>
    </citation>
    <scope>NUCLEOTIDE SEQUENCE [LARGE SCALE GENOMIC DNA]</scope>
    <source>
        <strain evidence="2 3">P3-3-X1</strain>
    </source>
</reference>
<dbReference type="Pfam" id="PF13556">
    <property type="entry name" value="HTH_30"/>
    <property type="match status" value="1"/>
</dbReference>
<accession>A0A4P6MST7</accession>
<gene>
    <name evidence="2" type="ORF">EXU32_10685</name>
</gene>
<dbReference type="KEGG" id="jli:EXU32_10685"/>
<organism evidence="2 3">
    <name type="scientific">Janibacter limosus</name>
    <dbReference type="NCBI Taxonomy" id="53458"/>
    <lineage>
        <taxon>Bacteria</taxon>
        <taxon>Bacillati</taxon>
        <taxon>Actinomycetota</taxon>
        <taxon>Actinomycetes</taxon>
        <taxon>Micrococcales</taxon>
        <taxon>Intrasporangiaceae</taxon>
        <taxon>Janibacter</taxon>
    </lineage>
</organism>
<evidence type="ECO:0000313" key="3">
    <source>
        <dbReference type="Proteomes" id="UP000290408"/>
    </source>
</evidence>
<evidence type="ECO:0000313" key="2">
    <source>
        <dbReference type="EMBL" id="QBF46674.1"/>
    </source>
</evidence>
<dbReference type="EMBL" id="CP036164">
    <property type="protein sequence ID" value="QBF46674.1"/>
    <property type="molecule type" value="Genomic_DNA"/>
</dbReference>
<sequence length="56" mass="6217">MIPCRAARTPWRRGAALHPQTVSGRLHRLRDLLADDLEDPTTRSELLVLLTAEGVA</sequence>
<dbReference type="AlphaFoldDB" id="A0A4P6MST7"/>
<evidence type="ECO:0000259" key="1">
    <source>
        <dbReference type="Pfam" id="PF13556"/>
    </source>
</evidence>
<protein>
    <recommendedName>
        <fullName evidence="1">PucR C-terminal helix-turn-helix domain-containing protein</fullName>
    </recommendedName>
</protein>
<feature type="domain" description="PucR C-terminal helix-turn-helix" evidence="1">
    <location>
        <begin position="17"/>
        <end position="51"/>
    </location>
</feature>
<dbReference type="InterPro" id="IPR025736">
    <property type="entry name" value="PucR_C-HTH_dom"/>
</dbReference>
<name>A0A4P6MST7_9MICO</name>